<dbReference type="Proteomes" id="UP001215598">
    <property type="component" value="Unassembled WGS sequence"/>
</dbReference>
<dbReference type="EMBL" id="JARKIB010000006">
    <property type="protein sequence ID" value="KAJ7778961.1"/>
    <property type="molecule type" value="Genomic_DNA"/>
</dbReference>
<keyword evidence="3" id="KW-1185">Reference proteome</keyword>
<evidence type="ECO:0000256" key="1">
    <source>
        <dbReference type="SAM" id="MobiDB-lite"/>
    </source>
</evidence>
<sequence>MDRNAITQFQRTSTELVVYSRLAERVVTISWPKHKGALISPKGVKAWLRNRGLFLECFCAFTAQPNQPRSIQLVVGTITGHVFGFCHFSESRCGFRVDLTRIPKSAVLNEKFPHLPMLITGNTPDMDSLRVSFMLQRFPSTEVAPHFVGYFGEHISYYPTGTHQESGALLLRRRSTQVLTRRHSSPYARQQRQAPASNPRYLEIDEIYPTAGNRLVAKDP</sequence>
<comment type="caution">
    <text evidence="2">The sequence shown here is derived from an EMBL/GenBank/DDBJ whole genome shotgun (WGS) entry which is preliminary data.</text>
</comment>
<reference evidence="2" key="1">
    <citation type="submission" date="2023-03" db="EMBL/GenBank/DDBJ databases">
        <title>Massive genome expansion in bonnet fungi (Mycena s.s.) driven by repeated elements and novel gene families across ecological guilds.</title>
        <authorList>
            <consortium name="Lawrence Berkeley National Laboratory"/>
            <person name="Harder C.B."/>
            <person name="Miyauchi S."/>
            <person name="Viragh M."/>
            <person name="Kuo A."/>
            <person name="Thoen E."/>
            <person name="Andreopoulos B."/>
            <person name="Lu D."/>
            <person name="Skrede I."/>
            <person name="Drula E."/>
            <person name="Henrissat B."/>
            <person name="Morin E."/>
            <person name="Kohler A."/>
            <person name="Barry K."/>
            <person name="LaButti K."/>
            <person name="Morin E."/>
            <person name="Salamov A."/>
            <person name="Lipzen A."/>
            <person name="Mereny Z."/>
            <person name="Hegedus B."/>
            <person name="Baldrian P."/>
            <person name="Stursova M."/>
            <person name="Weitz H."/>
            <person name="Taylor A."/>
            <person name="Grigoriev I.V."/>
            <person name="Nagy L.G."/>
            <person name="Martin F."/>
            <person name="Kauserud H."/>
        </authorList>
    </citation>
    <scope>NUCLEOTIDE SEQUENCE</scope>
    <source>
        <strain evidence="2">CBHHK182m</strain>
    </source>
</reference>
<organism evidence="2 3">
    <name type="scientific">Mycena metata</name>
    <dbReference type="NCBI Taxonomy" id="1033252"/>
    <lineage>
        <taxon>Eukaryota</taxon>
        <taxon>Fungi</taxon>
        <taxon>Dikarya</taxon>
        <taxon>Basidiomycota</taxon>
        <taxon>Agaricomycotina</taxon>
        <taxon>Agaricomycetes</taxon>
        <taxon>Agaricomycetidae</taxon>
        <taxon>Agaricales</taxon>
        <taxon>Marasmiineae</taxon>
        <taxon>Mycenaceae</taxon>
        <taxon>Mycena</taxon>
    </lineage>
</organism>
<protein>
    <submittedName>
        <fullName evidence="2">Uncharacterized protein</fullName>
    </submittedName>
</protein>
<dbReference type="AlphaFoldDB" id="A0AAD7K5P7"/>
<proteinExistence type="predicted"/>
<evidence type="ECO:0000313" key="3">
    <source>
        <dbReference type="Proteomes" id="UP001215598"/>
    </source>
</evidence>
<name>A0AAD7K5P7_9AGAR</name>
<gene>
    <name evidence="2" type="ORF">B0H16DRAFT_1878588</name>
</gene>
<feature type="region of interest" description="Disordered" evidence="1">
    <location>
        <begin position="180"/>
        <end position="200"/>
    </location>
</feature>
<evidence type="ECO:0000313" key="2">
    <source>
        <dbReference type="EMBL" id="KAJ7778961.1"/>
    </source>
</evidence>
<feature type="compositionally biased region" description="Polar residues" evidence="1">
    <location>
        <begin position="187"/>
        <end position="196"/>
    </location>
</feature>
<accession>A0AAD7K5P7</accession>